<dbReference type="Pfam" id="PF00440">
    <property type="entry name" value="TetR_N"/>
    <property type="match status" value="1"/>
</dbReference>
<evidence type="ECO:0000256" key="2">
    <source>
        <dbReference type="PROSITE-ProRule" id="PRU00335"/>
    </source>
</evidence>
<gene>
    <name evidence="4" type="ORF">ACFP1F_01205</name>
</gene>
<keyword evidence="1 2" id="KW-0238">DNA-binding</keyword>
<keyword evidence="5" id="KW-1185">Reference proteome</keyword>
<dbReference type="InterPro" id="IPR001647">
    <property type="entry name" value="HTH_TetR"/>
</dbReference>
<dbReference type="PROSITE" id="PS50977">
    <property type="entry name" value="HTH_TETR_2"/>
    <property type="match status" value="1"/>
</dbReference>
<dbReference type="Gene3D" id="1.10.357.10">
    <property type="entry name" value="Tetracycline Repressor, domain 2"/>
    <property type="match status" value="1"/>
</dbReference>
<dbReference type="SUPFAM" id="SSF46689">
    <property type="entry name" value="Homeodomain-like"/>
    <property type="match status" value="1"/>
</dbReference>
<name>A0ABW1URP8_9LACO</name>
<dbReference type="Gene3D" id="1.10.10.60">
    <property type="entry name" value="Homeodomain-like"/>
    <property type="match status" value="1"/>
</dbReference>
<feature type="DNA-binding region" description="H-T-H motif" evidence="2">
    <location>
        <begin position="29"/>
        <end position="48"/>
    </location>
</feature>
<comment type="caution">
    <text evidence="4">The sequence shown here is derived from an EMBL/GenBank/DDBJ whole genome shotgun (WGS) entry which is preliminary data.</text>
</comment>
<accession>A0ABW1URP8</accession>
<sequence>MTKKRDLSIEKIIQTAKELVLDSGSHSATFSNLAKKLDCKTQALYFYFKNRDELNQAVAQDYIISLSEVLKNECLGYSGKAGLIQMAKVMRKYGLNNLSLSLLTLESLNLSTEESYKNVIHINSMMKVFMDSFVQDPAKQMTITRGIRGLVIGEVVSESVGMFHNPLIKNTQSFEDNLNKILE</sequence>
<dbReference type="InterPro" id="IPR009057">
    <property type="entry name" value="Homeodomain-like_sf"/>
</dbReference>
<reference evidence="5" key="1">
    <citation type="journal article" date="2019" name="Int. J. Syst. Evol. Microbiol.">
        <title>The Global Catalogue of Microorganisms (GCM) 10K type strain sequencing project: providing services to taxonomists for standard genome sequencing and annotation.</title>
        <authorList>
            <consortium name="The Broad Institute Genomics Platform"/>
            <consortium name="The Broad Institute Genome Sequencing Center for Infectious Disease"/>
            <person name="Wu L."/>
            <person name="Ma J."/>
        </authorList>
    </citation>
    <scope>NUCLEOTIDE SEQUENCE [LARGE SCALE GENOMIC DNA]</scope>
    <source>
        <strain evidence="5">CCM 8895</strain>
    </source>
</reference>
<proteinExistence type="predicted"/>
<dbReference type="EMBL" id="JBHSSN010000002">
    <property type="protein sequence ID" value="MFC6322383.1"/>
    <property type="molecule type" value="Genomic_DNA"/>
</dbReference>
<evidence type="ECO:0000313" key="4">
    <source>
        <dbReference type="EMBL" id="MFC6322383.1"/>
    </source>
</evidence>
<organism evidence="4 5">
    <name type="scientific">Companilactobacillus baiquanensis</name>
    <dbReference type="NCBI Taxonomy" id="2486005"/>
    <lineage>
        <taxon>Bacteria</taxon>
        <taxon>Bacillati</taxon>
        <taxon>Bacillota</taxon>
        <taxon>Bacilli</taxon>
        <taxon>Lactobacillales</taxon>
        <taxon>Lactobacillaceae</taxon>
        <taxon>Companilactobacillus</taxon>
    </lineage>
</organism>
<evidence type="ECO:0000259" key="3">
    <source>
        <dbReference type="PROSITE" id="PS50977"/>
    </source>
</evidence>
<protein>
    <submittedName>
        <fullName evidence="4">TetR/AcrR family transcriptional regulator</fullName>
    </submittedName>
</protein>
<evidence type="ECO:0000313" key="5">
    <source>
        <dbReference type="Proteomes" id="UP001596186"/>
    </source>
</evidence>
<dbReference type="RefSeq" id="WP_125591809.1">
    <property type="nucleotide sequence ID" value="NZ_JBHSSN010000002.1"/>
</dbReference>
<evidence type="ECO:0000256" key="1">
    <source>
        <dbReference type="ARBA" id="ARBA00023125"/>
    </source>
</evidence>
<feature type="domain" description="HTH tetR-type" evidence="3">
    <location>
        <begin position="6"/>
        <end position="66"/>
    </location>
</feature>
<dbReference type="Proteomes" id="UP001596186">
    <property type="component" value="Unassembled WGS sequence"/>
</dbReference>